<dbReference type="InterPro" id="IPR002885">
    <property type="entry name" value="PPR_rpt"/>
</dbReference>
<feature type="repeat" description="PPR" evidence="2">
    <location>
        <begin position="174"/>
        <end position="208"/>
    </location>
</feature>
<dbReference type="InterPro" id="IPR011990">
    <property type="entry name" value="TPR-like_helical_dom_sf"/>
</dbReference>
<sequence>MITKQTQFLKSKFLSSQPLMKLQSQLTPSSQITTDTQFHSLGINSANQMITRFSKSGDLSSAQKVFDQMHERDIVSWNSIMSAYTQNNHFDEAIRTFSDLHRFGLTLTNTSFSTVLTSCAKLRALDQGRQVHGLSMKLRAVGNVFVGTSLITMYSKCNVVDGLCWIFDSIDCLNVPAWNALISGYASNRRIRDARAVFERMPNPNVLSWTAMVNGYIEVKEVRTALELFSLMPNKNEVTWSVILGGFVDNGNYEEAIKFFTRMMYEGFHANGPCIVKVIRACSSMRNLNHGSKVHGCVIKFGFHRDEIIEASLVFMYCECSSIEEAKLEFDKMEGKFTGSWNSLLCGYINSNRVDEARTLFDTMDARDRVSWNLMVNGYLKSNRIDDAIELFAKMLEPTVESITALMYSFIRNGRKSEAQELLNMMPQGDIVAYTTLIFGYLEESQLDKAMELFNKMLKKNVVTYNVMISGFLLHGKVTEAYELFSNCHDKDSITWSALIAGFVQNGLNEDAIQLYKQMLLTGIKPSESVITSLLRSSSNLSITILGEQLHSVAIKLALKKFLVIGNSLINMYSKCGDMYVAKLVFDQMVDRDIVSWNSIIYGYALHSLGKEAIEMFNIMKRSAIVPDEITFLGLLSACNHNRLLEEAQCYFKSMSDYGILPKLPHYACMIDLFCRIGMVEKAGELASSMPYEPDSVVWTSLLSGCRLNGNVELAQHAANQLLEWDPMDHMPYLHLIYVYGSAGKWDTVEDMRNQLVKFGSKKQPGCSWI</sequence>
<keyword evidence="1" id="KW-0677">Repeat</keyword>
<dbReference type="AlphaFoldDB" id="A0A5P1FJ37"/>
<name>A0A5P1FJ37_ASPOF</name>
<keyword evidence="4" id="KW-1185">Reference proteome</keyword>
<dbReference type="InterPro" id="IPR046960">
    <property type="entry name" value="PPR_At4g14850-like_plant"/>
</dbReference>
<dbReference type="Pfam" id="PF20431">
    <property type="entry name" value="E_motif"/>
    <property type="match status" value="1"/>
</dbReference>
<organism evidence="3 4">
    <name type="scientific">Asparagus officinalis</name>
    <name type="common">Garden asparagus</name>
    <dbReference type="NCBI Taxonomy" id="4686"/>
    <lineage>
        <taxon>Eukaryota</taxon>
        <taxon>Viridiplantae</taxon>
        <taxon>Streptophyta</taxon>
        <taxon>Embryophyta</taxon>
        <taxon>Tracheophyta</taxon>
        <taxon>Spermatophyta</taxon>
        <taxon>Magnoliopsida</taxon>
        <taxon>Liliopsida</taxon>
        <taxon>Asparagales</taxon>
        <taxon>Asparagaceae</taxon>
        <taxon>Asparagoideae</taxon>
        <taxon>Asparagus</taxon>
    </lineage>
</organism>
<feature type="repeat" description="PPR" evidence="2">
    <location>
        <begin position="368"/>
        <end position="402"/>
    </location>
</feature>
<dbReference type="FunFam" id="1.25.40.10:FF:000090">
    <property type="entry name" value="Pentatricopeptide repeat-containing protein, chloroplastic"/>
    <property type="match status" value="1"/>
</dbReference>
<feature type="repeat" description="PPR" evidence="2">
    <location>
        <begin position="492"/>
        <end position="526"/>
    </location>
</feature>
<dbReference type="PANTHER" id="PTHR47926:SF468">
    <property type="entry name" value="PENTATRICOPEPTIDE REPEAT-CONTAINING PROTEIN"/>
    <property type="match status" value="1"/>
</dbReference>
<reference evidence="4" key="1">
    <citation type="journal article" date="2017" name="Nat. Commun.">
        <title>The asparagus genome sheds light on the origin and evolution of a young Y chromosome.</title>
        <authorList>
            <person name="Harkess A."/>
            <person name="Zhou J."/>
            <person name="Xu C."/>
            <person name="Bowers J.E."/>
            <person name="Van der Hulst R."/>
            <person name="Ayyampalayam S."/>
            <person name="Mercati F."/>
            <person name="Riccardi P."/>
            <person name="McKain M.R."/>
            <person name="Kakrana A."/>
            <person name="Tang H."/>
            <person name="Ray J."/>
            <person name="Groenendijk J."/>
            <person name="Arikit S."/>
            <person name="Mathioni S.M."/>
            <person name="Nakano M."/>
            <person name="Shan H."/>
            <person name="Telgmann-Rauber A."/>
            <person name="Kanno A."/>
            <person name="Yue Z."/>
            <person name="Chen H."/>
            <person name="Li W."/>
            <person name="Chen Y."/>
            <person name="Xu X."/>
            <person name="Zhang Y."/>
            <person name="Luo S."/>
            <person name="Chen H."/>
            <person name="Gao J."/>
            <person name="Mao Z."/>
            <person name="Pires J.C."/>
            <person name="Luo M."/>
            <person name="Kudrna D."/>
            <person name="Wing R.A."/>
            <person name="Meyers B.C."/>
            <person name="Yi K."/>
            <person name="Kong H."/>
            <person name="Lavrijsen P."/>
            <person name="Sunseri F."/>
            <person name="Falavigna A."/>
            <person name="Ye Y."/>
            <person name="Leebens-Mack J.H."/>
            <person name="Chen G."/>
        </authorList>
    </citation>
    <scope>NUCLEOTIDE SEQUENCE [LARGE SCALE GENOMIC DNA]</scope>
    <source>
        <strain evidence="4">cv. DH0086</strain>
    </source>
</reference>
<feature type="repeat" description="PPR" evidence="2">
    <location>
        <begin position="593"/>
        <end position="627"/>
    </location>
</feature>
<dbReference type="Gramene" id="ONK76580">
    <property type="protein sequence ID" value="ONK76580"/>
    <property type="gene ID" value="A4U43_C03F29790"/>
</dbReference>
<evidence type="ECO:0000256" key="2">
    <source>
        <dbReference type="PROSITE-ProRule" id="PRU00708"/>
    </source>
</evidence>
<dbReference type="NCBIfam" id="TIGR00756">
    <property type="entry name" value="PPR"/>
    <property type="match status" value="11"/>
</dbReference>
<dbReference type="Gene3D" id="1.25.40.10">
    <property type="entry name" value="Tetratricopeptide repeat domain"/>
    <property type="match status" value="5"/>
</dbReference>
<evidence type="ECO:0000313" key="4">
    <source>
        <dbReference type="Proteomes" id="UP000243459"/>
    </source>
</evidence>
<dbReference type="Pfam" id="PF13041">
    <property type="entry name" value="PPR_2"/>
    <property type="match status" value="4"/>
</dbReference>
<feature type="repeat" description="PPR" evidence="2">
    <location>
        <begin position="430"/>
        <end position="464"/>
    </location>
</feature>
<dbReference type="OMA" id="CVMIGGF"/>
<dbReference type="EMBL" id="CM007383">
    <property type="protein sequence ID" value="ONK76580.1"/>
    <property type="molecule type" value="Genomic_DNA"/>
</dbReference>
<dbReference type="SUPFAM" id="SSF48452">
    <property type="entry name" value="TPR-like"/>
    <property type="match status" value="1"/>
</dbReference>
<evidence type="ECO:0000256" key="1">
    <source>
        <dbReference type="ARBA" id="ARBA00022737"/>
    </source>
</evidence>
<protein>
    <recommendedName>
        <fullName evidence="5">Pentacotripeptide-repeat region of PRORP domain-containing protein</fullName>
    </recommendedName>
</protein>
<evidence type="ECO:0000313" key="3">
    <source>
        <dbReference type="EMBL" id="ONK76580.1"/>
    </source>
</evidence>
<dbReference type="PANTHER" id="PTHR47926">
    <property type="entry name" value="PENTATRICOPEPTIDE REPEAT-CONTAINING PROTEIN"/>
    <property type="match status" value="1"/>
</dbReference>
<dbReference type="GO" id="GO:0009451">
    <property type="term" value="P:RNA modification"/>
    <property type="evidence" value="ECO:0007669"/>
    <property type="project" value="InterPro"/>
</dbReference>
<accession>A0A5P1FJ37</accession>
<evidence type="ECO:0008006" key="5">
    <source>
        <dbReference type="Google" id="ProtNLM"/>
    </source>
</evidence>
<dbReference type="PROSITE" id="PS51375">
    <property type="entry name" value="PPR"/>
    <property type="match status" value="8"/>
</dbReference>
<dbReference type="GO" id="GO:0003723">
    <property type="term" value="F:RNA binding"/>
    <property type="evidence" value="ECO:0007669"/>
    <property type="project" value="InterPro"/>
</dbReference>
<dbReference type="Pfam" id="PF01535">
    <property type="entry name" value="PPR"/>
    <property type="match status" value="8"/>
</dbReference>
<proteinExistence type="predicted"/>
<feature type="repeat" description="PPR" evidence="2">
    <location>
        <begin position="628"/>
        <end position="662"/>
    </location>
</feature>
<feature type="repeat" description="PPR" evidence="2">
    <location>
        <begin position="236"/>
        <end position="270"/>
    </location>
</feature>
<gene>
    <name evidence="3" type="ORF">A4U43_C03F29790</name>
</gene>
<dbReference type="Proteomes" id="UP000243459">
    <property type="component" value="Chromosome 3"/>
</dbReference>
<dbReference type="SUPFAM" id="SSF81901">
    <property type="entry name" value="HCP-like"/>
    <property type="match status" value="1"/>
</dbReference>
<dbReference type="InterPro" id="IPR046848">
    <property type="entry name" value="E_motif"/>
</dbReference>
<feature type="repeat" description="PPR" evidence="2">
    <location>
        <begin position="73"/>
        <end position="107"/>
    </location>
</feature>
<dbReference type="OrthoDB" id="690998at2759"/>